<dbReference type="InterPro" id="IPR008753">
    <property type="entry name" value="Peptidase_M13_N"/>
</dbReference>
<evidence type="ECO:0000313" key="11">
    <source>
        <dbReference type="EMBL" id="OWQ55718.1"/>
    </source>
</evidence>
<keyword evidence="6" id="KW-0482">Metalloprotease</keyword>
<evidence type="ECO:0000256" key="7">
    <source>
        <dbReference type="SAM" id="MobiDB-lite"/>
    </source>
</evidence>
<dbReference type="PROSITE" id="PS51318">
    <property type="entry name" value="TAT"/>
    <property type="match status" value="1"/>
</dbReference>
<dbReference type="EMBL" id="NIVS01000010">
    <property type="protein sequence ID" value="OWQ55718.1"/>
    <property type="molecule type" value="Genomic_DNA"/>
</dbReference>
<organism evidence="11 12">
    <name type="scientific">Stenotrophomonas maltophilia</name>
    <name type="common">Pseudomonas maltophilia</name>
    <name type="synonym">Xanthomonas maltophilia</name>
    <dbReference type="NCBI Taxonomy" id="40324"/>
    <lineage>
        <taxon>Bacteria</taxon>
        <taxon>Pseudomonadati</taxon>
        <taxon>Pseudomonadota</taxon>
        <taxon>Gammaproteobacteria</taxon>
        <taxon>Lysobacterales</taxon>
        <taxon>Lysobacteraceae</taxon>
        <taxon>Stenotrophomonas</taxon>
        <taxon>Stenotrophomonas maltophilia group</taxon>
    </lineage>
</organism>
<dbReference type="AlphaFoldDB" id="A0A2D0AK51"/>
<keyword evidence="3" id="KW-0479">Metal-binding</keyword>
<dbReference type="PROSITE" id="PS51257">
    <property type="entry name" value="PROKAR_LIPOPROTEIN"/>
    <property type="match status" value="1"/>
</dbReference>
<keyword evidence="8" id="KW-0732">Signal</keyword>
<keyword evidence="5" id="KW-0862">Zinc</keyword>
<keyword evidence="4" id="KW-0378">Hydrolase</keyword>
<dbReference type="GO" id="GO:0004222">
    <property type="term" value="F:metalloendopeptidase activity"/>
    <property type="evidence" value="ECO:0007669"/>
    <property type="project" value="InterPro"/>
</dbReference>
<dbReference type="Proteomes" id="UP000198157">
    <property type="component" value="Unassembled WGS sequence"/>
</dbReference>
<dbReference type="Pfam" id="PF01431">
    <property type="entry name" value="Peptidase_M13"/>
    <property type="match status" value="1"/>
</dbReference>
<evidence type="ECO:0000259" key="10">
    <source>
        <dbReference type="Pfam" id="PF05649"/>
    </source>
</evidence>
<comment type="cofactor">
    <cofactor evidence="1">
        <name>Zn(2+)</name>
        <dbReference type="ChEBI" id="CHEBI:29105"/>
    </cofactor>
</comment>
<dbReference type="InterPro" id="IPR006311">
    <property type="entry name" value="TAT_signal"/>
</dbReference>
<dbReference type="PRINTS" id="PR00786">
    <property type="entry name" value="NEPRILYSIN"/>
</dbReference>
<evidence type="ECO:0000256" key="2">
    <source>
        <dbReference type="ARBA" id="ARBA00022670"/>
    </source>
</evidence>
<dbReference type="GO" id="GO:0005886">
    <property type="term" value="C:plasma membrane"/>
    <property type="evidence" value="ECO:0007669"/>
    <property type="project" value="TreeGrafter"/>
</dbReference>
<evidence type="ECO:0000256" key="4">
    <source>
        <dbReference type="ARBA" id="ARBA00022801"/>
    </source>
</evidence>
<dbReference type="InterPro" id="IPR042089">
    <property type="entry name" value="Peptidase_M13_dom_2"/>
</dbReference>
<feature type="chain" id="PRO_5012542101" evidence="8">
    <location>
        <begin position="23"/>
        <end position="706"/>
    </location>
</feature>
<dbReference type="Gene3D" id="1.10.1380.10">
    <property type="entry name" value="Neutral endopeptidase , domain2"/>
    <property type="match status" value="1"/>
</dbReference>
<protein>
    <submittedName>
        <fullName evidence="11">Peptidase M13</fullName>
    </submittedName>
</protein>
<dbReference type="InterPro" id="IPR018497">
    <property type="entry name" value="Peptidase_M13_C"/>
</dbReference>
<dbReference type="InterPro" id="IPR024079">
    <property type="entry name" value="MetalloPept_cat_dom_sf"/>
</dbReference>
<dbReference type="GO" id="GO:0046872">
    <property type="term" value="F:metal ion binding"/>
    <property type="evidence" value="ECO:0007669"/>
    <property type="project" value="UniProtKB-KW"/>
</dbReference>
<dbReference type="GO" id="GO:0016485">
    <property type="term" value="P:protein processing"/>
    <property type="evidence" value="ECO:0007669"/>
    <property type="project" value="TreeGrafter"/>
</dbReference>
<name>A0A2D0AK51_STEMA</name>
<accession>A0A2D0AK51</accession>
<keyword evidence="2" id="KW-0645">Protease</keyword>
<evidence type="ECO:0000256" key="5">
    <source>
        <dbReference type="ARBA" id="ARBA00022833"/>
    </source>
</evidence>
<feature type="region of interest" description="Disordered" evidence="7">
    <location>
        <begin position="32"/>
        <end position="52"/>
    </location>
</feature>
<dbReference type="PROSITE" id="PS51885">
    <property type="entry name" value="NEPRILYSIN"/>
    <property type="match status" value="1"/>
</dbReference>
<evidence type="ECO:0000256" key="3">
    <source>
        <dbReference type="ARBA" id="ARBA00022723"/>
    </source>
</evidence>
<feature type="compositionally biased region" description="Low complexity" evidence="7">
    <location>
        <begin position="32"/>
        <end position="44"/>
    </location>
</feature>
<reference evidence="11 12" key="1">
    <citation type="submission" date="2017-06" db="EMBL/GenBank/DDBJ databases">
        <authorList>
            <person name="Kim H.J."/>
            <person name="Triplett B.A."/>
        </authorList>
    </citation>
    <scope>NUCLEOTIDE SEQUENCE [LARGE SCALE GENOMIC DNA]</scope>
    <source>
        <strain evidence="11 12">13146</strain>
    </source>
</reference>
<dbReference type="CDD" id="cd08662">
    <property type="entry name" value="M13"/>
    <property type="match status" value="1"/>
</dbReference>
<feature type="domain" description="Peptidase M13 N-terminal" evidence="10">
    <location>
        <begin position="67"/>
        <end position="451"/>
    </location>
</feature>
<sequence>MSKLRRPTLMLAIAASLSLSLAACDREATAPAASAPETAPAEPAAPKPQLGSFGFDAAGMDRSIAAGDDFFGFANGTWVKNTEIPADRSSYGSFNVISEKTLADTRAILEGAAADTKAEGETKLIGDYYAAFMDETGIESRGAAPVKPELDAIAGISDKAALATALGGTLRADVDLLNATNFYTDRLFGVWVSVDLLQPDRTAPYLVQGGLGLPDRDFYLQGGRMAEIRKQYQAYIAEVLQLAGVADPAAKAQRIVALETKIAQAHATQEETNDVAKGANAWKQADLSAKAPGMDWSAFLASAGLDAQQDFIVWQPKAVAGISRLVATEPLEVWKDYLAFHALDRAAPYLPKSFADARFAFHGTTLNGTPQQSERWKRAVDDSNHAVGEAIGKLYVERHFDPATKARADEMAKNIIAAFAKRIDALEWMSPQTKARAKAKVDGLTVGMGYPDKWRDYTGLEIKRDDALGNAERAELFEYRRNIAKLGKPVDHSEWAMLPQTINAMNVPLENRLVFPAAILQPPFFDGAADDAVNYGAIGAVIGHEISHGFDNAGALFDETGKLQNWWTAEDLKKFNAAGDALAAQFSSYSPFPGVSVNGRLTLGENIADVAGLSTAYDAYQLSLQGKPGQTLEGFTPDQRFFLGFAQAWRSKAREQALRNSLLTNVHAPGQFRALTVRNLDAWYPAFEVKEGQKLYLAPEKRVKVW</sequence>
<evidence type="ECO:0000259" key="9">
    <source>
        <dbReference type="Pfam" id="PF01431"/>
    </source>
</evidence>
<dbReference type="OrthoDB" id="9775677at2"/>
<feature type="signal peptide" evidence="8">
    <location>
        <begin position="1"/>
        <end position="22"/>
    </location>
</feature>
<dbReference type="Gene3D" id="3.40.390.10">
    <property type="entry name" value="Collagenase (Catalytic Domain)"/>
    <property type="match status" value="1"/>
</dbReference>
<evidence type="ECO:0000256" key="1">
    <source>
        <dbReference type="ARBA" id="ARBA00001947"/>
    </source>
</evidence>
<dbReference type="PANTHER" id="PTHR11733">
    <property type="entry name" value="ZINC METALLOPROTEASE FAMILY M13 NEPRILYSIN-RELATED"/>
    <property type="match status" value="1"/>
</dbReference>
<dbReference type="SUPFAM" id="SSF55486">
    <property type="entry name" value="Metalloproteases ('zincins'), catalytic domain"/>
    <property type="match status" value="1"/>
</dbReference>
<evidence type="ECO:0000313" key="12">
    <source>
        <dbReference type="Proteomes" id="UP000198157"/>
    </source>
</evidence>
<evidence type="ECO:0000256" key="6">
    <source>
        <dbReference type="ARBA" id="ARBA00023049"/>
    </source>
</evidence>
<dbReference type="PANTHER" id="PTHR11733:SF211">
    <property type="entry name" value="OLIGOPEPTIDASE LIPOPROTEIN M13 FAMILY"/>
    <property type="match status" value="1"/>
</dbReference>
<evidence type="ECO:0000256" key="8">
    <source>
        <dbReference type="SAM" id="SignalP"/>
    </source>
</evidence>
<dbReference type="Pfam" id="PF05649">
    <property type="entry name" value="Peptidase_M13_N"/>
    <property type="match status" value="1"/>
</dbReference>
<gene>
    <name evidence="11" type="ORF">CEE60_04425</name>
</gene>
<feature type="domain" description="Peptidase M13 C-terminal" evidence="9">
    <location>
        <begin position="503"/>
        <end position="703"/>
    </location>
</feature>
<proteinExistence type="predicted"/>
<dbReference type="InterPro" id="IPR000718">
    <property type="entry name" value="Peptidase_M13"/>
</dbReference>
<comment type="caution">
    <text evidence="11">The sequence shown here is derived from an EMBL/GenBank/DDBJ whole genome shotgun (WGS) entry which is preliminary data.</text>
</comment>